<dbReference type="AlphaFoldDB" id="A0A853EKH2"/>
<comment type="caution">
    <text evidence="1">The sequence shown here is derived from an EMBL/GenBank/DDBJ whole genome shotgun (WGS) entry which is preliminary data.</text>
</comment>
<gene>
    <name evidence="1" type="ORF">HZZ05_04125</name>
</gene>
<protein>
    <submittedName>
        <fullName evidence="1">Uncharacterized protein</fullName>
    </submittedName>
</protein>
<reference evidence="1 2" key="1">
    <citation type="submission" date="2020-07" db="EMBL/GenBank/DDBJ databases">
        <title>MOT database genomes.</title>
        <authorList>
            <person name="Joseph S."/>
            <person name="Aduse-Opoku J."/>
            <person name="Hashim A."/>
            <person name="Wade W."/>
            <person name="Curtis M."/>
        </authorList>
    </citation>
    <scope>NUCLEOTIDE SEQUENCE [LARGE SCALE GENOMIC DNA]</scope>
    <source>
        <strain evidence="1 2">WMus004</strain>
    </source>
</reference>
<proteinExistence type="predicted"/>
<sequence length="123" mass="13064">MNADQAPQCISIHDVTDLEGIEPYSYLSIEAGAPPTTETITRLGHEPNGYFWEGVVRWLQGKGTVTEVGEPDPEGGAYITRVALGGRAQLEALAAALAPYLIDDEAIAALITEADAAGFDFDD</sequence>
<dbReference type="RefSeq" id="WP_179900037.1">
    <property type="nucleotide sequence ID" value="NZ_JACBXV010000033.1"/>
</dbReference>
<accession>A0A853EKH2</accession>
<evidence type="ECO:0000313" key="2">
    <source>
        <dbReference type="Proteomes" id="UP000572528"/>
    </source>
</evidence>
<dbReference type="Proteomes" id="UP000572528">
    <property type="component" value="Unassembled WGS sequence"/>
</dbReference>
<organism evidence="1 2">
    <name type="scientific">Actinomyces bowdenii</name>
    <dbReference type="NCBI Taxonomy" id="131109"/>
    <lineage>
        <taxon>Bacteria</taxon>
        <taxon>Bacillati</taxon>
        <taxon>Actinomycetota</taxon>
        <taxon>Actinomycetes</taxon>
        <taxon>Actinomycetales</taxon>
        <taxon>Actinomycetaceae</taxon>
        <taxon>Actinomyces</taxon>
    </lineage>
</organism>
<evidence type="ECO:0000313" key="1">
    <source>
        <dbReference type="EMBL" id="NYS68712.1"/>
    </source>
</evidence>
<name>A0A853EKH2_9ACTO</name>
<dbReference type="EMBL" id="JACBXV010000033">
    <property type="protein sequence ID" value="NYS68712.1"/>
    <property type="molecule type" value="Genomic_DNA"/>
</dbReference>